<reference evidence="2" key="2">
    <citation type="submission" date="2023-02" db="EMBL/GenBank/DDBJ databases">
        <authorList>
            <person name="Swenson N.G."/>
            <person name="Wegrzyn J.L."/>
            <person name="Mcevoy S.L."/>
        </authorList>
    </citation>
    <scope>NUCLEOTIDE SEQUENCE</scope>
    <source>
        <strain evidence="2">91603</strain>
        <tissue evidence="2">Leaf</tissue>
    </source>
</reference>
<reference evidence="2" key="1">
    <citation type="journal article" date="2022" name="Plant J.">
        <title>Strategies of tolerance reflected in two North American maple genomes.</title>
        <authorList>
            <person name="McEvoy S.L."/>
            <person name="Sezen U.U."/>
            <person name="Trouern-Trend A."/>
            <person name="McMahon S.M."/>
            <person name="Schaberg P.G."/>
            <person name="Yang J."/>
            <person name="Wegrzyn J.L."/>
            <person name="Swenson N.G."/>
        </authorList>
    </citation>
    <scope>NUCLEOTIDE SEQUENCE</scope>
    <source>
        <strain evidence="2">91603</strain>
    </source>
</reference>
<organism evidence="2 3">
    <name type="scientific">Acer negundo</name>
    <name type="common">Box elder</name>
    <dbReference type="NCBI Taxonomy" id="4023"/>
    <lineage>
        <taxon>Eukaryota</taxon>
        <taxon>Viridiplantae</taxon>
        <taxon>Streptophyta</taxon>
        <taxon>Embryophyta</taxon>
        <taxon>Tracheophyta</taxon>
        <taxon>Spermatophyta</taxon>
        <taxon>Magnoliopsida</taxon>
        <taxon>eudicotyledons</taxon>
        <taxon>Gunneridae</taxon>
        <taxon>Pentapetalae</taxon>
        <taxon>rosids</taxon>
        <taxon>malvids</taxon>
        <taxon>Sapindales</taxon>
        <taxon>Sapindaceae</taxon>
        <taxon>Hippocastanoideae</taxon>
        <taxon>Acereae</taxon>
        <taxon>Acer</taxon>
    </lineage>
</organism>
<feature type="region of interest" description="Disordered" evidence="1">
    <location>
        <begin position="151"/>
        <end position="171"/>
    </location>
</feature>
<gene>
    <name evidence="2" type="ORF">LWI28_008729</name>
</gene>
<dbReference type="Proteomes" id="UP001064489">
    <property type="component" value="Chromosome 11"/>
</dbReference>
<evidence type="ECO:0000256" key="1">
    <source>
        <dbReference type="SAM" id="MobiDB-lite"/>
    </source>
</evidence>
<sequence length="196" mass="21180">MGSYLSGKKHGLMAGLGKASSDNRQDIGPPSHRAKTSRKVMGNGKETVTPPRVLYGWKVIHYDRVDINRVRILGTNKGYLTRPLKENLCGEHKGTINKGINKGKQISTEMGEELKDSDVLKILHKDMLDSVVFVNISPSLGLDGCISVPGEGQTGSDDLGNGVVRTSSPRQVDMSTAKDLDVVASNLHEAMDLALE</sequence>
<name>A0AAD5I5Y4_ACENE</name>
<accession>A0AAD5I5Y4</accession>
<dbReference type="AlphaFoldDB" id="A0AAD5I5Y4"/>
<protein>
    <submittedName>
        <fullName evidence="2">Uncharacterized protein</fullName>
    </submittedName>
</protein>
<comment type="caution">
    <text evidence="2">The sequence shown here is derived from an EMBL/GenBank/DDBJ whole genome shotgun (WGS) entry which is preliminary data.</text>
</comment>
<dbReference type="EMBL" id="JAJSOW010000108">
    <property type="protein sequence ID" value="KAI9153279.1"/>
    <property type="molecule type" value="Genomic_DNA"/>
</dbReference>
<proteinExistence type="predicted"/>
<evidence type="ECO:0000313" key="3">
    <source>
        <dbReference type="Proteomes" id="UP001064489"/>
    </source>
</evidence>
<keyword evidence="3" id="KW-1185">Reference proteome</keyword>
<evidence type="ECO:0000313" key="2">
    <source>
        <dbReference type="EMBL" id="KAI9153279.1"/>
    </source>
</evidence>
<feature type="region of interest" description="Disordered" evidence="1">
    <location>
        <begin position="15"/>
        <end position="45"/>
    </location>
</feature>